<keyword evidence="2 6" id="KW-0396">Initiation factor</keyword>
<dbReference type="EMBL" id="SNSC02000014">
    <property type="protein sequence ID" value="TID18224.1"/>
    <property type="molecule type" value="Genomic_DNA"/>
</dbReference>
<dbReference type="GO" id="GO:0032790">
    <property type="term" value="P:ribosome disassembly"/>
    <property type="evidence" value="ECO:0007669"/>
    <property type="project" value="TreeGrafter"/>
</dbReference>
<dbReference type="Gene3D" id="3.30.110.10">
    <property type="entry name" value="Translation initiation factor 3 (IF-3), C-terminal domain"/>
    <property type="match status" value="1"/>
</dbReference>
<feature type="region of interest" description="Disordered" evidence="4">
    <location>
        <begin position="40"/>
        <end position="99"/>
    </location>
</feature>
<protein>
    <submittedName>
        <fullName evidence="6">Translation initiation factor 3</fullName>
    </submittedName>
</protein>
<dbReference type="PANTHER" id="PTHR10938:SF0">
    <property type="entry name" value="TRANSLATION INITIATION FACTOR IF-3, MITOCHONDRIAL"/>
    <property type="match status" value="1"/>
</dbReference>
<name>A0A4Z1P7X7_9PEZI</name>
<comment type="caution">
    <text evidence="6">The sequence shown here is derived from an EMBL/GenBank/DDBJ whole genome shotgun (WGS) entry which is preliminary data.</text>
</comment>
<feature type="compositionally biased region" description="Basic and acidic residues" evidence="4">
    <location>
        <begin position="60"/>
        <end position="75"/>
    </location>
</feature>
<feature type="domain" description="Translation initiation factor 3 C-terminal" evidence="5">
    <location>
        <begin position="187"/>
        <end position="262"/>
    </location>
</feature>
<dbReference type="InterPro" id="IPR019815">
    <property type="entry name" value="Translation_initiation_fac_3_C"/>
</dbReference>
<dbReference type="Pfam" id="PF00707">
    <property type="entry name" value="IF3_C"/>
    <property type="match status" value="1"/>
</dbReference>
<keyword evidence="7" id="KW-1185">Reference proteome</keyword>
<organism evidence="6 7">
    <name type="scientific">Venturia nashicola</name>
    <dbReference type="NCBI Taxonomy" id="86259"/>
    <lineage>
        <taxon>Eukaryota</taxon>
        <taxon>Fungi</taxon>
        <taxon>Dikarya</taxon>
        <taxon>Ascomycota</taxon>
        <taxon>Pezizomycotina</taxon>
        <taxon>Dothideomycetes</taxon>
        <taxon>Pleosporomycetidae</taxon>
        <taxon>Venturiales</taxon>
        <taxon>Venturiaceae</taxon>
        <taxon>Venturia</taxon>
    </lineage>
</organism>
<comment type="similarity">
    <text evidence="1">Belongs to the IF-3 family.</text>
</comment>
<dbReference type="InterPro" id="IPR001288">
    <property type="entry name" value="Translation_initiation_fac_3"/>
</dbReference>
<evidence type="ECO:0000313" key="7">
    <source>
        <dbReference type="Proteomes" id="UP000298493"/>
    </source>
</evidence>
<gene>
    <name evidence="6" type="ORF">E6O75_ATG06300</name>
</gene>
<evidence type="ECO:0000259" key="5">
    <source>
        <dbReference type="Pfam" id="PF00707"/>
    </source>
</evidence>
<dbReference type="PANTHER" id="PTHR10938">
    <property type="entry name" value="TRANSLATION INITIATION FACTOR IF-3"/>
    <property type="match status" value="1"/>
</dbReference>
<keyword evidence="3" id="KW-0648">Protein biosynthesis</keyword>
<sequence>MSHCQSLRIALYRVFVRPALLNPIIPCLLPSSAYQTRSNTTAQWPPVEPSQHDSAATSVEPKKRSYKDRLAEKKAARSPFASERHAITQAPKIKGAPPRLPRDLEIRSRYIDFVDREGGFNPDVLRDDVLKMLDPLTEHLVQVDVPDPDDPRAVPKCKIFTKEHLRERERVKKEIEKERLKVERSSKIVELNWAIATGDLELKLNQVGSFLEEGRKVDIMIAPKRRKRAATKDEIEELVNKIWEKLESVGGVTQAAPAEGEKGGTMTFFFQKKKKS</sequence>
<evidence type="ECO:0000256" key="1">
    <source>
        <dbReference type="ARBA" id="ARBA00005439"/>
    </source>
</evidence>
<dbReference type="GO" id="GO:0003743">
    <property type="term" value="F:translation initiation factor activity"/>
    <property type="evidence" value="ECO:0007669"/>
    <property type="project" value="UniProtKB-KW"/>
</dbReference>
<dbReference type="SUPFAM" id="SSF55200">
    <property type="entry name" value="Translation initiation factor IF3, C-terminal domain"/>
    <property type="match status" value="1"/>
</dbReference>
<accession>A0A4Z1P7X7</accession>
<dbReference type="OrthoDB" id="21573at2759"/>
<dbReference type="AlphaFoldDB" id="A0A4Z1P7X7"/>
<reference evidence="6 7" key="1">
    <citation type="submission" date="2019-04" db="EMBL/GenBank/DDBJ databases">
        <title>High contiguity whole genome sequence and gene annotation resource for two Venturia nashicola isolates.</title>
        <authorList>
            <person name="Prokchorchik M."/>
            <person name="Won K."/>
            <person name="Lee Y."/>
            <person name="Choi E.D."/>
            <person name="Segonzac C."/>
            <person name="Sohn K.H."/>
        </authorList>
    </citation>
    <scope>NUCLEOTIDE SEQUENCE [LARGE SCALE GENOMIC DNA]</scope>
    <source>
        <strain evidence="6 7">PRI2</strain>
    </source>
</reference>
<evidence type="ECO:0000313" key="6">
    <source>
        <dbReference type="EMBL" id="TID18224.1"/>
    </source>
</evidence>
<dbReference type="Proteomes" id="UP000298493">
    <property type="component" value="Unassembled WGS sequence"/>
</dbReference>
<dbReference type="InterPro" id="IPR036788">
    <property type="entry name" value="T_IF-3_C_sf"/>
</dbReference>
<evidence type="ECO:0000256" key="2">
    <source>
        <dbReference type="ARBA" id="ARBA00022540"/>
    </source>
</evidence>
<proteinExistence type="inferred from homology"/>
<dbReference type="GO" id="GO:0070124">
    <property type="term" value="P:mitochondrial translational initiation"/>
    <property type="evidence" value="ECO:0007669"/>
    <property type="project" value="TreeGrafter"/>
</dbReference>
<dbReference type="GO" id="GO:0043022">
    <property type="term" value="F:ribosome binding"/>
    <property type="evidence" value="ECO:0007669"/>
    <property type="project" value="TreeGrafter"/>
</dbReference>
<dbReference type="GO" id="GO:0005739">
    <property type="term" value="C:mitochondrion"/>
    <property type="evidence" value="ECO:0007669"/>
    <property type="project" value="TreeGrafter"/>
</dbReference>
<dbReference type="STRING" id="86259.A0A4Z1P7X7"/>
<evidence type="ECO:0000256" key="4">
    <source>
        <dbReference type="SAM" id="MobiDB-lite"/>
    </source>
</evidence>
<evidence type="ECO:0000256" key="3">
    <source>
        <dbReference type="ARBA" id="ARBA00022917"/>
    </source>
</evidence>